<accession>L7VLG4</accession>
<gene>
    <name evidence="1" type="ordered locus">Cst_c20520</name>
</gene>
<proteinExistence type="predicted"/>
<dbReference type="KEGG" id="css:Cst_c20520"/>
<evidence type="ECO:0000313" key="1">
    <source>
        <dbReference type="EMBL" id="AGC69025.1"/>
    </source>
</evidence>
<reference evidence="1 2" key="1">
    <citation type="journal article" date="2013" name="Genome Announc.">
        <title>Complete genome sequence of Clostridium stercorarium subsp. stercorarium strain DSM 8532, a thermophilic degrader of plant cell wall fibers.</title>
        <authorList>
            <person name="Poehlein A."/>
            <person name="Zverlov V.V."/>
            <person name="Daniel R."/>
            <person name="Schwarz W.H."/>
            <person name="Liebl W."/>
        </authorList>
    </citation>
    <scope>NUCLEOTIDE SEQUENCE [LARGE SCALE GENOMIC DNA]</scope>
    <source>
        <strain evidence="2">ATCC 35414 / DSM 8532 / NCIMB 11754</strain>
    </source>
</reference>
<organism evidence="1 2">
    <name type="scientific">Thermoclostridium stercorarium (strain ATCC 35414 / DSM 8532 / NCIMB 11754)</name>
    <name type="common">Clostridium stercorarium</name>
    <dbReference type="NCBI Taxonomy" id="1121335"/>
    <lineage>
        <taxon>Bacteria</taxon>
        <taxon>Bacillati</taxon>
        <taxon>Bacillota</taxon>
        <taxon>Clostridia</taxon>
        <taxon>Eubacteriales</taxon>
        <taxon>Oscillospiraceae</taxon>
        <taxon>Thermoclostridium</taxon>
    </lineage>
</organism>
<evidence type="ECO:0000313" key="2">
    <source>
        <dbReference type="Proteomes" id="UP000011220"/>
    </source>
</evidence>
<dbReference type="PATRIC" id="fig|1121335.3.peg.2058"/>
<protein>
    <submittedName>
        <fullName evidence="1">Uncharacterized protein</fullName>
    </submittedName>
</protein>
<keyword evidence="2" id="KW-1185">Reference proteome</keyword>
<dbReference type="Proteomes" id="UP000011220">
    <property type="component" value="Chromosome"/>
</dbReference>
<sequence>MGDVNKNLSHKIECPFFVKLRMSRISNFFSFIFKKFQKKQKHSGK</sequence>
<name>L7VLG4_THES1</name>
<dbReference type="EMBL" id="CP004044">
    <property type="protein sequence ID" value="AGC69025.1"/>
    <property type="molecule type" value="Genomic_DNA"/>
</dbReference>
<dbReference type="AlphaFoldDB" id="L7VLG4"/>
<dbReference type="STRING" id="1121335.Cst_c20520"/>